<dbReference type="EMBL" id="SWKU01000005">
    <property type="protein sequence ID" value="KAF3006585.1"/>
    <property type="molecule type" value="Genomic_DNA"/>
</dbReference>
<accession>A0A9P4TJY1</accession>
<keyword evidence="4" id="KW-1185">Reference proteome</keyword>
<dbReference type="OrthoDB" id="5211263at2759"/>
<evidence type="ECO:0008006" key="5">
    <source>
        <dbReference type="Google" id="ProtNLM"/>
    </source>
</evidence>
<evidence type="ECO:0000256" key="2">
    <source>
        <dbReference type="SAM" id="Phobius"/>
    </source>
</evidence>
<feature type="transmembrane region" description="Helical" evidence="2">
    <location>
        <begin position="84"/>
        <end position="106"/>
    </location>
</feature>
<organism evidence="3 4">
    <name type="scientific">Curvularia kusanoi</name>
    <name type="common">Cochliobolus kusanoi</name>
    <dbReference type="NCBI Taxonomy" id="90978"/>
    <lineage>
        <taxon>Eukaryota</taxon>
        <taxon>Fungi</taxon>
        <taxon>Dikarya</taxon>
        <taxon>Ascomycota</taxon>
        <taxon>Pezizomycotina</taxon>
        <taxon>Dothideomycetes</taxon>
        <taxon>Pleosporomycetidae</taxon>
        <taxon>Pleosporales</taxon>
        <taxon>Pleosporineae</taxon>
        <taxon>Pleosporaceae</taxon>
        <taxon>Curvularia</taxon>
    </lineage>
</organism>
<keyword evidence="2" id="KW-0472">Membrane</keyword>
<keyword evidence="2" id="KW-0812">Transmembrane</keyword>
<dbReference type="AlphaFoldDB" id="A0A9P4TJY1"/>
<comment type="caution">
    <text evidence="3">The sequence shown here is derived from an EMBL/GenBank/DDBJ whole genome shotgun (WGS) entry which is preliminary data.</text>
</comment>
<evidence type="ECO:0000313" key="4">
    <source>
        <dbReference type="Proteomes" id="UP000801428"/>
    </source>
</evidence>
<feature type="transmembrane region" description="Helical" evidence="2">
    <location>
        <begin position="12"/>
        <end position="35"/>
    </location>
</feature>
<gene>
    <name evidence="3" type="ORF">E8E13_006921</name>
</gene>
<name>A0A9P4TJY1_CURKU</name>
<evidence type="ECO:0000313" key="3">
    <source>
        <dbReference type="EMBL" id="KAF3006585.1"/>
    </source>
</evidence>
<keyword evidence="2" id="KW-1133">Transmembrane helix</keyword>
<feature type="transmembrane region" description="Helical" evidence="2">
    <location>
        <begin position="112"/>
        <end position="133"/>
    </location>
</feature>
<feature type="region of interest" description="Disordered" evidence="1">
    <location>
        <begin position="175"/>
        <end position="196"/>
    </location>
</feature>
<reference evidence="3" key="1">
    <citation type="submission" date="2019-04" db="EMBL/GenBank/DDBJ databases">
        <title>Sequencing of skin fungus with MAO and IRED activity.</title>
        <authorList>
            <person name="Marsaioli A.J."/>
            <person name="Bonatto J.M.C."/>
            <person name="Reis Junior O."/>
        </authorList>
    </citation>
    <scope>NUCLEOTIDE SEQUENCE</scope>
    <source>
        <strain evidence="3">30M1</strain>
    </source>
</reference>
<protein>
    <recommendedName>
        <fullName evidence="5">MARVEL domain-containing protein</fullName>
    </recommendedName>
</protein>
<sequence>MANQQGLWKKRVLVPFWTVRIFIMLSLIAVYAYALRTIDGVGELAKPAIASVVVFMLFIAICLLIDVLAIVLFMRDALKPGTFLTMNCFQTGFFGGVVIMQIVTAMKGRSEAGIGFSVFVFFTFFSLLMYSAVTYHRAKQEGRRGYYAAANNPAVYHPAVPTEYAPPYQQSTAYYPPSATPLDRQQSQYPPPYQSNGAMNDQYIQQPLKPAHMA</sequence>
<proteinExistence type="predicted"/>
<dbReference type="Proteomes" id="UP000801428">
    <property type="component" value="Unassembled WGS sequence"/>
</dbReference>
<evidence type="ECO:0000256" key="1">
    <source>
        <dbReference type="SAM" id="MobiDB-lite"/>
    </source>
</evidence>
<feature type="transmembrane region" description="Helical" evidence="2">
    <location>
        <begin position="47"/>
        <end position="72"/>
    </location>
</feature>